<dbReference type="InterPro" id="IPR025684">
    <property type="entry name" value="SprA_N_dom"/>
</dbReference>
<dbReference type="EMBL" id="AMCI01002234">
    <property type="protein sequence ID" value="EJX03258.1"/>
    <property type="molecule type" value="Genomic_DNA"/>
</dbReference>
<feature type="domain" description="Gliding motility protein SprA N-terminal" evidence="2">
    <location>
        <begin position="81"/>
        <end position="381"/>
    </location>
</feature>
<comment type="caution">
    <text evidence="3">The sequence shown here is derived from an EMBL/GenBank/DDBJ whole genome shotgun (WGS) entry which is preliminary data.</text>
</comment>
<evidence type="ECO:0000256" key="1">
    <source>
        <dbReference type="SAM" id="MobiDB-lite"/>
    </source>
</evidence>
<organism evidence="3">
    <name type="scientific">gut metagenome</name>
    <dbReference type="NCBI Taxonomy" id="749906"/>
    <lineage>
        <taxon>unclassified sequences</taxon>
        <taxon>metagenomes</taxon>
        <taxon>organismal metagenomes</taxon>
    </lineage>
</organism>
<dbReference type="NCBIfam" id="TIGR04189">
    <property type="entry name" value="surface_SprA"/>
    <property type="match status" value="1"/>
</dbReference>
<protein>
    <submittedName>
        <fullName evidence="3">Gliding motility-related protein</fullName>
    </submittedName>
</protein>
<evidence type="ECO:0000259" key="2">
    <source>
        <dbReference type="Pfam" id="PF14349"/>
    </source>
</evidence>
<accession>J9GM13</accession>
<dbReference type="InterPro" id="IPR026377">
    <property type="entry name" value="Cell_surface_SprA"/>
</dbReference>
<feature type="region of interest" description="Disordered" evidence="1">
    <location>
        <begin position="1132"/>
        <end position="1151"/>
    </location>
</feature>
<reference evidence="3" key="1">
    <citation type="journal article" date="2012" name="PLoS ONE">
        <title>Gene sets for utilization of primary and secondary nutrition supplies in the distal gut of endangered iberian lynx.</title>
        <authorList>
            <person name="Alcaide M."/>
            <person name="Messina E."/>
            <person name="Richter M."/>
            <person name="Bargiela R."/>
            <person name="Peplies J."/>
            <person name="Huws S.A."/>
            <person name="Newbold C.J."/>
            <person name="Golyshin P.N."/>
            <person name="Simon M.A."/>
            <person name="Lopez G."/>
            <person name="Yakimov M.M."/>
            <person name="Ferrer M."/>
        </authorList>
    </citation>
    <scope>NUCLEOTIDE SEQUENCE</scope>
</reference>
<gene>
    <name evidence="3" type="ORF">EVA_08638</name>
</gene>
<name>J9GM13_9ZZZZ</name>
<sequence>MSMKKLFSNKILFLMCLLIMVVSVGATNFSMSPGRVRHEAKNDAISADTVQPRFKVRETVLQDEKEVKKKAADLKDPENLKTDVFYDEKTNTYRMGTKLGEEFLGVPFFMTKEEYQKWGLQQSINQFFRNKNDEEFQAKGKEKFDFTDMKFDLGPASKIFGPGGVQIKTQGSAELKLGANTRVVDNPSLSERNRKVFGFDFDEKINVSVNGKVGDKVNMDFNYNSDATFNFDAQALKLRYEGKEDEIIKLIEAGDVSLPSNSSLIRGASALFGVRTDMQFGKLKLQTVISQKKSSSKSVSSKGGIQLTNYEFSADNYDENRHFFLAYYFRDHYDESMEMLPNIMSGITINRIEVWTTNKSGATTNTRNIVAFTDLAEQRHISNPMWSPSGTEVPSNGSNNLYGELNGSLSAARDISMVTTTLDGAGLQGGTDYEKLESARLLSSSEYQLNTALGYISLKSTLQPDQVLAVAFEYTYRGQLYQVGEFSTDRKDNKSALFVKALKNTANNPTMGNWDLMMKNVYSLGATSVQKEKFRMDIQLLSDTSGVYLSYLPEPNLKDKKILALLGLDRLDNNNKRNPNSYFDFVEGYTIDPTYGRIYFPVVEPFGEHLEKVIGDPEIAKRYVYKELYDSTKIVAKRIAEKNKFRITGEYKATKRDEIQLGAMNIPKGSVVVTAGGMTLMEGSDYTVDYYSGIVKIINQSILDAGTAVNVSLESNTDYGMQRKTMFGFNWQYDYSKNFQFGGTFMHLGEKPLTTKVAMGSEPLNNTLWGLNVSWKQQSQWLTNVFDKIPILECSAPSNINLTADFAHLIAGKNKGSQGNASYVDDFENAKNGIDISNPVEWTLSSVPSPFPESRYSNDIRYGQNRALLAWYYIDPLFTRRSSSLTPGHIKGDLKQLSDPDVREIPQSELFPNKSINFKESSTLNVLNLAYYPNERGPYNLDPAVDADGRLTQPQKRWGGMMRKLDVNDFETANIECIEFWMMDPFIKSRQSGKDMSGDLYFNLGEISEDVLKDGKKFYESGLPIDEDPNQYTETVWGRVPTQNTVTYAFNTSSNARQVQDVGYNGLSSEREREYPAYKNYLDQIRGIVRPEVYDSISQNPSGDRYHYFRGTDYDNAQMSILNRYKYINNPNGNSVDSDHSPESYSTTYKTTPDVEDINQDYTLNEYEKYYQYRVRISPEQMQVGTNYIVDKRVANVVLRDGTTTECTWYLFRIPLDQYEKKEGGITDFSSIRFMRMYMTGFQNPVVLRMATFNLIYGEWREYEQALYVGKSPDASGKVSVSAVNFEENNEKQPVNYVIPPGISRVVDPGQEQLLQNNEQALAMTIENLSSGDARAVYKNTTLDLRRYKHLQMFVHANSIPGDEALEDGQASLFIRLGSDYKNNFYEYEIPLSITPPGLYANSEAGARIVWPYDNMLDIDLSLLTDAKRNRNRQKSLGLTSFSHLYTEYDPAKPKNKISVMGNPSLGEIRTIMIGVRNNSRSMKSVEVWANELRLQQFTNKGGWAAQSTLNIQLSDFAIVNLSGHIETEGFGGLEEGVSQRRDDNLYQYSVTTNLEAGRFLPEKVKLKAPIYYSYSKERTVPRYNPLDTDMSMDDALDGLATERERDSLKNIAEKVVVNKNFSITGVRFDIATKRHPMPYDPANFTFGYAHSSRHTTGETTAWEKDENWKWNFGYNYSPSYEPFEPFKKNKSKSKWMKFVKELNFNYLPQNVAFNSDIVRNYYELQERDIENMDNHSLPLSWSSDFLWNRSFSLRWDLTKSIHMNFNSGTNAEIEQPYTAVNKDLYPDRYTAWKDSVWSSIRHLGTPLTYQQTFDASWQLPLNKLPIFDWVTSDIKYGATYNWTRGAELEDGSSLGHTITNSRNVNVNGRFRMETLYNHVKFLKDVNRKFSSASGAKKKEKKPFTKEVQLKADTTVLLQHNQKSKKLRVVAIKADGSRYPIRYKVSDPNNIVLLSRDTVKVKLTVLPRRRKEEQFWFKSLQVASRLAMSVRNVSISYNNRFNMAIPGFLPQVGDVFGQRSGNGLKPGLDFAFGFVGESYIDKAARNGWLLRSDSVLTPATTNVAEDLQIRATLEPWRDIKIDLNASRTVNRNKSIQYMFDGMPTIQTGSFSMTTISIGSAFAKNGNADNNYKSKTFDKFVASLEGYRQQVEQIYAGATYPQGTALAGQPFNPANGTVNKYSAEVMIPAFLDAYTAGGSGLDIFPALSRMLPNWKVTYSGLSKLPWMKKVFKSFNLNHAYKSIYSVGAYSTFSSYNEYMNGFGFITDVTTGNPVPSSMYDVSTVSLNESFTPLFGVDMAFFNNLSAKLEIRRTRVLTLSMTSQQINETRSNDFVIGLGYKIANLNLFAPKRTVRAKKRAGKQEDKQNTASRGFASDLNMRLDFSIRNQSALNRDIITSLTQATSGNKVVQVNFSADYALSRFLTLTAYYDRQFNKPLLTSSTYPITTQDFGVTLKFMLNR</sequence>
<feature type="domain" description="Gliding motility protein SprA N-terminal" evidence="2">
    <location>
        <begin position="1081"/>
        <end position="1597"/>
    </location>
</feature>
<proteinExistence type="predicted"/>
<evidence type="ECO:0000313" key="3">
    <source>
        <dbReference type="EMBL" id="EJX03258.1"/>
    </source>
</evidence>
<dbReference type="Pfam" id="PF14349">
    <property type="entry name" value="SprA_N"/>
    <property type="match status" value="2"/>
</dbReference>